<reference evidence="5" key="2">
    <citation type="journal article" date="2023" name="Science">
        <title>Genomic signatures of disease resistance in endangered staghorn corals.</title>
        <authorList>
            <person name="Vollmer S.V."/>
            <person name="Selwyn J.D."/>
            <person name="Despard B.A."/>
            <person name="Roesel C.L."/>
        </authorList>
    </citation>
    <scope>NUCLEOTIDE SEQUENCE</scope>
    <source>
        <strain evidence="5">K2</strain>
    </source>
</reference>
<dbReference type="Pfam" id="PF07714">
    <property type="entry name" value="PK_Tyr_Ser-Thr"/>
    <property type="match status" value="2"/>
</dbReference>
<feature type="region of interest" description="Disordered" evidence="3">
    <location>
        <begin position="1"/>
        <end position="52"/>
    </location>
</feature>
<keyword evidence="2" id="KW-0067">ATP-binding</keyword>
<evidence type="ECO:0000256" key="3">
    <source>
        <dbReference type="SAM" id="MobiDB-lite"/>
    </source>
</evidence>
<dbReference type="EMBL" id="JARQWQ010000054">
    <property type="protein sequence ID" value="KAK2556670.1"/>
    <property type="molecule type" value="Genomic_DNA"/>
</dbReference>
<dbReference type="SUPFAM" id="SSF56112">
    <property type="entry name" value="Protein kinase-like (PK-like)"/>
    <property type="match status" value="2"/>
</dbReference>
<feature type="domain" description="Protein kinase" evidence="4">
    <location>
        <begin position="657"/>
        <end position="836"/>
    </location>
</feature>
<evidence type="ECO:0000313" key="5">
    <source>
        <dbReference type="EMBL" id="KAK2556670.1"/>
    </source>
</evidence>
<gene>
    <name evidence="5" type="ORF">P5673_021221</name>
</gene>
<dbReference type="InterPro" id="IPR001245">
    <property type="entry name" value="Ser-Thr/Tyr_kinase_cat_dom"/>
</dbReference>
<dbReference type="InterPro" id="IPR011009">
    <property type="entry name" value="Kinase-like_dom_sf"/>
</dbReference>
<keyword evidence="6" id="KW-1185">Reference proteome</keyword>
<keyword evidence="1" id="KW-0547">Nucleotide-binding</keyword>
<evidence type="ECO:0000259" key="4">
    <source>
        <dbReference type="PROSITE" id="PS50011"/>
    </source>
</evidence>
<reference evidence="5" key="1">
    <citation type="journal article" date="2023" name="G3 (Bethesda)">
        <title>Whole genome assembly and annotation of the endangered Caribbean coral Acropora cervicornis.</title>
        <authorList>
            <person name="Selwyn J.D."/>
            <person name="Vollmer S.V."/>
        </authorList>
    </citation>
    <scope>NUCLEOTIDE SEQUENCE</scope>
    <source>
        <strain evidence="5">K2</strain>
    </source>
</reference>
<dbReference type="AlphaFoldDB" id="A0AAD9V0V0"/>
<evidence type="ECO:0000256" key="2">
    <source>
        <dbReference type="ARBA" id="ARBA00022840"/>
    </source>
</evidence>
<evidence type="ECO:0000313" key="6">
    <source>
        <dbReference type="Proteomes" id="UP001249851"/>
    </source>
</evidence>
<proteinExistence type="predicted"/>
<dbReference type="PANTHER" id="PTHR24418">
    <property type="entry name" value="TYROSINE-PROTEIN KINASE"/>
    <property type="match status" value="1"/>
</dbReference>
<dbReference type="InterPro" id="IPR050198">
    <property type="entry name" value="Non-receptor_tyrosine_kinases"/>
</dbReference>
<name>A0AAD9V0V0_ACRCE</name>
<accession>A0AAD9V0V0</accession>
<dbReference type="Gene3D" id="1.10.510.10">
    <property type="entry name" value="Transferase(Phosphotransferase) domain 1"/>
    <property type="match status" value="2"/>
</dbReference>
<dbReference type="GO" id="GO:0004672">
    <property type="term" value="F:protein kinase activity"/>
    <property type="evidence" value="ECO:0007669"/>
    <property type="project" value="InterPro"/>
</dbReference>
<feature type="compositionally biased region" description="Polar residues" evidence="3">
    <location>
        <begin position="1"/>
        <end position="39"/>
    </location>
</feature>
<dbReference type="PROSITE" id="PS50011">
    <property type="entry name" value="PROTEIN_KINASE_DOM"/>
    <property type="match status" value="1"/>
</dbReference>
<comment type="caution">
    <text evidence="5">The sequence shown here is derived from an EMBL/GenBank/DDBJ whole genome shotgun (WGS) entry which is preliminary data.</text>
</comment>
<organism evidence="5 6">
    <name type="scientific">Acropora cervicornis</name>
    <name type="common">Staghorn coral</name>
    <dbReference type="NCBI Taxonomy" id="6130"/>
    <lineage>
        <taxon>Eukaryota</taxon>
        <taxon>Metazoa</taxon>
        <taxon>Cnidaria</taxon>
        <taxon>Anthozoa</taxon>
        <taxon>Hexacorallia</taxon>
        <taxon>Scleractinia</taxon>
        <taxon>Astrocoeniina</taxon>
        <taxon>Acroporidae</taxon>
        <taxon>Acropora</taxon>
    </lineage>
</organism>
<dbReference type="Proteomes" id="UP001249851">
    <property type="component" value="Unassembled WGS sequence"/>
</dbReference>
<keyword evidence="5" id="KW-0675">Receptor</keyword>
<dbReference type="InterPro" id="IPR000719">
    <property type="entry name" value="Prot_kinase_dom"/>
</dbReference>
<dbReference type="GO" id="GO:0005524">
    <property type="term" value="F:ATP binding"/>
    <property type="evidence" value="ECO:0007669"/>
    <property type="project" value="UniProtKB-KW"/>
</dbReference>
<sequence length="836" mass="96287">MASERSGSTAALSSIDYTTDNSSCTSVDTSDSLTPSEFSYSGEDRQDNELPSQDTRTLWEVGELSPGSYCTYSYYPLESEQRGGDWNPKASKEIVVQKGFVDSQWTIVSFFGDTKRFIQKMDTTANLCRERREQFILLEVLPHLEKSWGKCFESNKDIYKQLARLSHCVSSGQVVRHSLRLLLHLICRDNFKISHGSLLDLEEIMRLSIFTPQGVFRRDKPSERTLELFAYSRILLLLLRSVVLQGELLVVDLVNDWKKVVEELGRHQKQIKNRKKDTLRYSMELICALLSNSFLIESTELSPKIERTEKFLKECQEFCGNPNKESKDLKILQTLREKKKTLEWDELHFILYHLHGKVHSERPTPQMETERRAMLLLGLVIEAYLSADGGEDWRFCLAVSQLLVEIVKNNVTKELGQEAGSRLIYLLRDKKLQKKPECRAIVEKWSSQLLFSPDPEIRKIMIHFLSQNQRETITLPIERHSEHLSSIYGTQTLEINGAIISQNQNCVIVRGMFQQQKVVVKMLNVMKNHLLGEDPKFEARTRMMYEAHNLRLLSASSHPNFPVLLGFDTKSMPYHIITAFECWGNLRTFLQRRQDVESRDQAVHLLRMLDGVVCALLHLEKLGLVHRCVKAENILVGDTFVCKLSGLHSLRRLTLQTIEQDTCGSHTLSSPEKSDHQQHDQYEDVLQDFVQTKNQGTTEIWERLSQQDIQHVKELRCLKNPHLVSIYEDKLFHAFQWIVSRPNCAYGTLKDYVLRRECKEEHIVMFLSQIASACHYLHSKHIVHGNLRAACVYVESPDKVQVGRLGRSKSLSMSPYEVTSTSCVAVAPMPVDASRW</sequence>
<evidence type="ECO:0000256" key="1">
    <source>
        <dbReference type="ARBA" id="ARBA00022741"/>
    </source>
</evidence>
<protein>
    <submittedName>
        <fullName evidence="5">Ephrin type-A receptor 5</fullName>
    </submittedName>
</protein>